<gene>
    <name evidence="1" type="ORF">QE152_g9244</name>
</gene>
<name>A0AAW1LY59_POPJA</name>
<reference evidence="1 2" key="1">
    <citation type="journal article" date="2024" name="BMC Genomics">
        <title>De novo assembly and annotation of Popillia japonica's genome with initial clues to its potential as an invasive pest.</title>
        <authorList>
            <person name="Cucini C."/>
            <person name="Boschi S."/>
            <person name="Funari R."/>
            <person name="Cardaioli E."/>
            <person name="Iannotti N."/>
            <person name="Marturano G."/>
            <person name="Paoli F."/>
            <person name="Bruttini M."/>
            <person name="Carapelli A."/>
            <person name="Frati F."/>
            <person name="Nardi F."/>
        </authorList>
    </citation>
    <scope>NUCLEOTIDE SEQUENCE [LARGE SCALE GENOMIC DNA]</scope>
    <source>
        <strain evidence="1">DMR45628</strain>
    </source>
</reference>
<comment type="caution">
    <text evidence="1">The sequence shown here is derived from an EMBL/GenBank/DDBJ whole genome shotgun (WGS) entry which is preliminary data.</text>
</comment>
<organism evidence="1 2">
    <name type="scientific">Popillia japonica</name>
    <name type="common">Japanese beetle</name>
    <dbReference type="NCBI Taxonomy" id="7064"/>
    <lineage>
        <taxon>Eukaryota</taxon>
        <taxon>Metazoa</taxon>
        <taxon>Ecdysozoa</taxon>
        <taxon>Arthropoda</taxon>
        <taxon>Hexapoda</taxon>
        <taxon>Insecta</taxon>
        <taxon>Pterygota</taxon>
        <taxon>Neoptera</taxon>
        <taxon>Endopterygota</taxon>
        <taxon>Coleoptera</taxon>
        <taxon>Polyphaga</taxon>
        <taxon>Scarabaeiformia</taxon>
        <taxon>Scarabaeidae</taxon>
        <taxon>Rutelinae</taxon>
        <taxon>Popillia</taxon>
    </lineage>
</organism>
<dbReference type="AlphaFoldDB" id="A0AAW1LY59"/>
<protein>
    <submittedName>
        <fullName evidence="1">Uncharacterized protein</fullName>
    </submittedName>
</protein>
<evidence type="ECO:0000313" key="1">
    <source>
        <dbReference type="EMBL" id="KAK9739108.1"/>
    </source>
</evidence>
<evidence type="ECO:0000313" key="2">
    <source>
        <dbReference type="Proteomes" id="UP001458880"/>
    </source>
</evidence>
<accession>A0AAW1LY59</accession>
<sequence length="163" mass="17807">MKKFTFIAELSLLKAEVYASIKNLLKAEVYASMKNRAYNVEITLDVDGQIKQGSCTCPRGQFVSSNFGILSGAIQRGKYPPSLYKRLTGVYNLKFSATPGGNNSAIKKPLSATIRSPATNSFKTPQLAVIFLSEMEPGYSALAKITTPFGATPIKPFKLLWCL</sequence>
<dbReference type="EMBL" id="JASPKY010000078">
    <property type="protein sequence ID" value="KAK9739108.1"/>
    <property type="molecule type" value="Genomic_DNA"/>
</dbReference>
<dbReference type="Proteomes" id="UP001458880">
    <property type="component" value="Unassembled WGS sequence"/>
</dbReference>
<proteinExistence type="predicted"/>
<keyword evidence="2" id="KW-1185">Reference proteome</keyword>